<feature type="binding site" evidence="1">
    <location>
        <position position="66"/>
    </location>
    <ligand>
        <name>Mg(2+)</name>
        <dbReference type="ChEBI" id="CHEBI:18420"/>
        <label>1</label>
    </ligand>
</feature>
<comment type="pathway">
    <text evidence="1">Cofactor biosynthesis; thiamine diphosphate biosynthesis; thiamine diphosphate from thiamine phosphate: step 1/1.</text>
</comment>
<keyword evidence="1" id="KW-0067">ATP-binding</keyword>
<keyword evidence="1" id="KW-0479">Metal-binding</keyword>
<proteinExistence type="inferred from homology"/>
<feature type="binding site" evidence="1">
    <location>
        <position position="98"/>
    </location>
    <ligand>
        <name>Mg(2+)</name>
        <dbReference type="ChEBI" id="CHEBI:18420"/>
        <label>3</label>
    </ligand>
</feature>
<dbReference type="InterPro" id="IPR036921">
    <property type="entry name" value="PurM-like_N_sf"/>
</dbReference>
<dbReference type="CDD" id="cd02194">
    <property type="entry name" value="ThiL"/>
    <property type="match status" value="1"/>
</dbReference>
<evidence type="ECO:0000259" key="2">
    <source>
        <dbReference type="Pfam" id="PF00586"/>
    </source>
</evidence>
<comment type="function">
    <text evidence="1">Catalyzes the ATP-dependent phosphorylation of thiamine-monophosphate (TMP) to form thiamine-pyrophosphate (TPP), the active form of vitamin B1.</text>
</comment>
<keyword evidence="5" id="KW-1185">Reference proteome</keyword>
<keyword evidence="1 4" id="KW-0808">Transferase</keyword>
<feature type="binding site" evidence="1">
    <location>
        <position position="244"/>
    </location>
    <ligand>
        <name>Mg(2+)</name>
        <dbReference type="ChEBI" id="CHEBI:18420"/>
        <label>5</label>
    </ligand>
</feature>
<evidence type="ECO:0000313" key="5">
    <source>
        <dbReference type="Proteomes" id="UP001268819"/>
    </source>
</evidence>
<dbReference type="PANTHER" id="PTHR30270">
    <property type="entry name" value="THIAMINE-MONOPHOSPHATE KINASE"/>
    <property type="match status" value="1"/>
</dbReference>
<sequence>MSDGVFSDEPTRLADTIVRIFADQVGSFTPVTGPGRNRVELVAGADAQDDCAVFRFSGDHELVVGSDYVRGPKFRLYEMGHLDEYDLGHYLVAANVSDIAAMGAKPIGLLSVVRYPPEMTDLVFTRVMEGIRDACALFGCPNVGGDIGGAERLILTASAFGVCPAGGSLLRSGAKPGDVVCLTAPTGLAGAAMAYLRAGVPDASIDQDHLKTALTNWKRPVARVGEGLVLSGSGVVTSCQDTSDGLKATLESIARASGIGIEVHEEAVPVPAAVNAIASHLDLDPLVLVMGDSVDFELVFTAPAEVEESLAERLDFHRIGVVTEQEGVVLVRADGRRTGLPGKAWRHTPDETGDRRT</sequence>
<dbReference type="Pfam" id="PF02769">
    <property type="entry name" value="AIRS_C"/>
    <property type="match status" value="1"/>
</dbReference>
<keyword evidence="1 4" id="KW-0418">Kinase</keyword>
<dbReference type="SUPFAM" id="SSF55326">
    <property type="entry name" value="PurM N-terminal domain-like"/>
    <property type="match status" value="1"/>
</dbReference>
<dbReference type="GO" id="GO:0009030">
    <property type="term" value="F:thiamine-phosphate kinase activity"/>
    <property type="evidence" value="ECO:0007669"/>
    <property type="project" value="UniProtKB-EC"/>
</dbReference>
<dbReference type="NCBIfam" id="TIGR01379">
    <property type="entry name" value="thiL"/>
    <property type="match status" value="1"/>
</dbReference>
<feature type="binding site" evidence="1">
    <location>
        <position position="67"/>
    </location>
    <ligand>
        <name>Mg(2+)</name>
        <dbReference type="ChEBI" id="CHEBI:18420"/>
        <label>1</label>
    </ligand>
</feature>
<comment type="miscellaneous">
    <text evidence="1">Reaction mechanism of ThiL seems to utilize a direct, inline transfer of the gamma-phosphate of ATP to TMP rather than a phosphorylated enzyme intermediate.</text>
</comment>
<evidence type="ECO:0000313" key="4">
    <source>
        <dbReference type="EMBL" id="MDR6597340.1"/>
    </source>
</evidence>
<feature type="binding site" evidence="1">
    <location>
        <position position="50"/>
    </location>
    <ligand>
        <name>Mg(2+)</name>
        <dbReference type="ChEBI" id="CHEBI:18420"/>
        <label>3</label>
    </ligand>
</feature>
<feature type="binding site" evidence="1">
    <location>
        <position position="50"/>
    </location>
    <ligand>
        <name>Mg(2+)</name>
        <dbReference type="ChEBI" id="CHEBI:18420"/>
        <label>4</label>
    </ligand>
</feature>
<keyword evidence="1" id="KW-0547">Nucleotide-binding</keyword>
<dbReference type="PANTHER" id="PTHR30270:SF3">
    <property type="entry name" value="THIAMINE-MONOPHOSPHATE KINASE"/>
    <property type="match status" value="1"/>
</dbReference>
<evidence type="ECO:0000259" key="3">
    <source>
        <dbReference type="Pfam" id="PF02769"/>
    </source>
</evidence>
<organism evidence="4 5">
    <name type="scientific">Saccharothrix longispora</name>
    <dbReference type="NCBI Taxonomy" id="33920"/>
    <lineage>
        <taxon>Bacteria</taxon>
        <taxon>Bacillati</taxon>
        <taxon>Actinomycetota</taxon>
        <taxon>Actinomycetes</taxon>
        <taxon>Pseudonocardiales</taxon>
        <taxon>Pseudonocardiaceae</taxon>
        <taxon>Saccharothrix</taxon>
    </lineage>
</organism>
<feature type="binding site" evidence="1">
    <location>
        <position position="243"/>
    </location>
    <ligand>
        <name>ATP</name>
        <dbReference type="ChEBI" id="CHEBI:30616"/>
    </ligand>
</feature>
<feature type="binding site" evidence="1">
    <location>
        <position position="345"/>
    </location>
    <ligand>
        <name>substrate</name>
    </ligand>
</feature>
<dbReference type="EC" id="2.7.4.16" evidence="1"/>
<keyword evidence="1" id="KW-0784">Thiamine biosynthesis</keyword>
<dbReference type="Proteomes" id="UP001268819">
    <property type="component" value="Unassembled WGS sequence"/>
</dbReference>
<dbReference type="Gene3D" id="3.90.650.10">
    <property type="entry name" value="PurM-like C-terminal domain"/>
    <property type="match status" value="1"/>
</dbReference>
<feature type="binding site" evidence="1">
    <location>
        <position position="171"/>
    </location>
    <ligand>
        <name>ATP</name>
        <dbReference type="ChEBI" id="CHEBI:30616"/>
    </ligand>
</feature>
<feature type="domain" description="PurM-like N-terminal" evidence="2">
    <location>
        <begin position="49"/>
        <end position="162"/>
    </location>
</feature>
<protein>
    <recommendedName>
        <fullName evidence="1">Thiamine-monophosphate kinase</fullName>
        <shortName evidence="1">TMP kinase</shortName>
        <shortName evidence="1">Thiamine-phosphate kinase</shortName>
        <ecNumber evidence="1">2.7.4.16</ecNumber>
    </recommendedName>
</protein>
<comment type="similarity">
    <text evidence="1">Belongs to the thiamine-monophosphate kinase family.</text>
</comment>
<gene>
    <name evidence="1" type="primary">thiL</name>
    <name evidence="4" type="ORF">J2S66_005724</name>
</gene>
<dbReference type="SUPFAM" id="SSF56042">
    <property type="entry name" value="PurM C-terminal domain-like"/>
    <property type="match status" value="1"/>
</dbReference>
<evidence type="ECO:0000256" key="1">
    <source>
        <dbReference type="HAMAP-Rule" id="MF_02128"/>
    </source>
</evidence>
<reference evidence="4 5" key="1">
    <citation type="submission" date="2023-07" db="EMBL/GenBank/DDBJ databases">
        <title>Sequencing the genomes of 1000 actinobacteria strains.</title>
        <authorList>
            <person name="Klenk H.-P."/>
        </authorList>
    </citation>
    <scope>NUCLEOTIDE SEQUENCE [LARGE SCALE GENOMIC DNA]</scope>
    <source>
        <strain evidence="4 5">DSM 43749</strain>
    </source>
</reference>
<dbReference type="InterPro" id="IPR010918">
    <property type="entry name" value="PurM-like_C_dom"/>
</dbReference>
<comment type="catalytic activity">
    <reaction evidence="1">
        <text>thiamine phosphate + ATP = thiamine diphosphate + ADP</text>
        <dbReference type="Rhea" id="RHEA:15913"/>
        <dbReference type="ChEBI" id="CHEBI:30616"/>
        <dbReference type="ChEBI" id="CHEBI:37575"/>
        <dbReference type="ChEBI" id="CHEBI:58937"/>
        <dbReference type="ChEBI" id="CHEBI:456216"/>
        <dbReference type="EC" id="2.7.4.16"/>
    </reaction>
</comment>
<feature type="binding site" evidence="1">
    <location>
        <position position="98"/>
    </location>
    <ligand>
        <name>Mg(2+)</name>
        <dbReference type="ChEBI" id="CHEBI:18420"/>
        <label>2</label>
    </ligand>
</feature>
<dbReference type="Pfam" id="PF00586">
    <property type="entry name" value="AIRS"/>
    <property type="match status" value="1"/>
</dbReference>
<comment type="caution">
    <text evidence="1">Lacks conserved residue(s) required for the propagation of feature annotation.</text>
</comment>
<dbReference type="Gene3D" id="3.30.1330.10">
    <property type="entry name" value="PurM-like, N-terminal domain"/>
    <property type="match status" value="1"/>
</dbReference>
<feature type="binding site" evidence="1">
    <location>
        <position position="146"/>
    </location>
    <ligand>
        <name>Mg(2+)</name>
        <dbReference type="ChEBI" id="CHEBI:18420"/>
        <label>1</label>
    </ligand>
</feature>
<feature type="binding site" evidence="1">
    <location>
        <position position="241"/>
    </location>
    <ligand>
        <name>Mg(2+)</name>
        <dbReference type="ChEBI" id="CHEBI:18420"/>
        <label>3</label>
    </ligand>
</feature>
<dbReference type="HAMAP" id="MF_02128">
    <property type="entry name" value="TMP_kinase"/>
    <property type="match status" value="1"/>
</dbReference>
<dbReference type="EMBL" id="JAVDSG010000001">
    <property type="protein sequence ID" value="MDR6597340.1"/>
    <property type="molecule type" value="Genomic_DNA"/>
</dbReference>
<keyword evidence="1" id="KW-0460">Magnesium</keyword>
<feature type="domain" description="PurM-like C-terminal" evidence="3">
    <location>
        <begin position="175"/>
        <end position="330"/>
    </location>
</feature>
<dbReference type="InterPro" id="IPR006283">
    <property type="entry name" value="ThiL-like"/>
</dbReference>
<comment type="caution">
    <text evidence="4">The sequence shown here is derived from an EMBL/GenBank/DDBJ whole genome shotgun (WGS) entry which is preliminary data.</text>
</comment>
<dbReference type="InterPro" id="IPR016188">
    <property type="entry name" value="PurM-like_N"/>
</dbReference>
<feature type="binding site" evidence="1">
    <location>
        <begin position="145"/>
        <end position="146"/>
    </location>
    <ligand>
        <name>ATP</name>
        <dbReference type="ChEBI" id="CHEBI:30616"/>
    </ligand>
</feature>
<name>A0ABU1Q349_9PSEU</name>
<dbReference type="RefSeq" id="WP_310310469.1">
    <property type="nucleotide sequence ID" value="NZ_BAAAXB010000001.1"/>
</dbReference>
<feature type="binding site" evidence="1">
    <location>
        <position position="98"/>
    </location>
    <ligand>
        <name>Mg(2+)</name>
        <dbReference type="ChEBI" id="CHEBI:18420"/>
        <label>4</label>
    </ligand>
</feature>
<feature type="binding site" evidence="1">
    <location>
        <position position="67"/>
    </location>
    <ligand>
        <name>Mg(2+)</name>
        <dbReference type="ChEBI" id="CHEBI:18420"/>
        <label>2</label>
    </ligand>
</feature>
<dbReference type="InterPro" id="IPR036676">
    <property type="entry name" value="PurM-like_C_sf"/>
</dbReference>
<accession>A0ABU1Q349</accession>
<dbReference type="PIRSF" id="PIRSF005303">
    <property type="entry name" value="Thiam_monoph_kin"/>
    <property type="match status" value="1"/>
</dbReference>